<reference evidence="1 2" key="1">
    <citation type="journal article" date="2020" name="IScience">
        <title>Genome Sequencing of the Endangered Kingdonia uniflora (Circaeasteraceae, Ranunculales) Reveals Potential Mechanisms of Evolutionary Specialization.</title>
        <authorList>
            <person name="Sun Y."/>
            <person name="Deng T."/>
            <person name="Zhang A."/>
            <person name="Moore M.J."/>
            <person name="Landis J.B."/>
            <person name="Lin N."/>
            <person name="Zhang H."/>
            <person name="Zhang X."/>
            <person name="Huang J."/>
            <person name="Zhang X."/>
            <person name="Sun H."/>
            <person name="Wang H."/>
        </authorList>
    </citation>
    <scope>NUCLEOTIDE SEQUENCE [LARGE SCALE GENOMIC DNA]</scope>
    <source>
        <strain evidence="1">TB1705</strain>
        <tissue evidence="1">Leaf</tissue>
    </source>
</reference>
<accession>A0A7J7L9Z5</accession>
<keyword evidence="2" id="KW-1185">Reference proteome</keyword>
<dbReference type="GO" id="GO:0005992">
    <property type="term" value="P:trehalose biosynthetic process"/>
    <property type="evidence" value="ECO:0007669"/>
    <property type="project" value="InterPro"/>
</dbReference>
<protein>
    <submittedName>
        <fullName evidence="1">Uncharacterized protein</fullName>
    </submittedName>
</protein>
<dbReference type="InterPro" id="IPR029063">
    <property type="entry name" value="SAM-dependent_MTases_sf"/>
</dbReference>
<dbReference type="GO" id="GO:0004805">
    <property type="term" value="F:trehalose-phosphatase activity"/>
    <property type="evidence" value="ECO:0007669"/>
    <property type="project" value="TreeGrafter"/>
</dbReference>
<dbReference type="Pfam" id="PF00982">
    <property type="entry name" value="Glyco_transf_20"/>
    <property type="match status" value="1"/>
</dbReference>
<dbReference type="Gene3D" id="3.40.50.150">
    <property type="entry name" value="Vaccinia Virus protein VP39"/>
    <property type="match status" value="2"/>
</dbReference>
<dbReference type="SUPFAM" id="SSF53756">
    <property type="entry name" value="UDP-Glycosyltransferase/glycogen phosphorylase"/>
    <property type="match status" value="1"/>
</dbReference>
<gene>
    <name evidence="1" type="ORF">GIB67_028285</name>
</gene>
<evidence type="ECO:0000313" key="2">
    <source>
        <dbReference type="Proteomes" id="UP000541444"/>
    </source>
</evidence>
<dbReference type="PANTHER" id="PTHR10788:SF106">
    <property type="entry name" value="BCDNA.GH08860"/>
    <property type="match status" value="1"/>
</dbReference>
<name>A0A7J7L9Z5_9MAGN</name>
<dbReference type="EMBL" id="JACGCM010002480">
    <property type="protein sequence ID" value="KAF6139476.1"/>
    <property type="molecule type" value="Genomic_DNA"/>
</dbReference>
<dbReference type="OrthoDB" id="411785at2759"/>
<dbReference type="SUPFAM" id="SSF53335">
    <property type="entry name" value="S-adenosyl-L-methionine-dependent methyltransferases"/>
    <property type="match status" value="1"/>
</dbReference>
<dbReference type="SUPFAM" id="SSF56784">
    <property type="entry name" value="HAD-like"/>
    <property type="match status" value="1"/>
</dbReference>
<dbReference type="AlphaFoldDB" id="A0A7J7L9Z5"/>
<dbReference type="GO" id="GO:0003825">
    <property type="term" value="F:alpha,alpha-trehalose-phosphate synthase (UDP-forming) activity"/>
    <property type="evidence" value="ECO:0007669"/>
    <property type="project" value="TreeGrafter"/>
</dbReference>
<dbReference type="FunFam" id="3.40.50.1000:FF:000100">
    <property type="entry name" value="Alpha,alpha-trehalose-phosphate synthase"/>
    <property type="match status" value="1"/>
</dbReference>
<dbReference type="GO" id="GO:0005829">
    <property type="term" value="C:cytosol"/>
    <property type="evidence" value="ECO:0007669"/>
    <property type="project" value="TreeGrafter"/>
</dbReference>
<dbReference type="Proteomes" id="UP000541444">
    <property type="component" value="Unassembled WGS sequence"/>
</dbReference>
<evidence type="ECO:0000313" key="1">
    <source>
        <dbReference type="EMBL" id="KAF6139476.1"/>
    </source>
</evidence>
<organism evidence="1 2">
    <name type="scientific">Kingdonia uniflora</name>
    <dbReference type="NCBI Taxonomy" id="39325"/>
    <lineage>
        <taxon>Eukaryota</taxon>
        <taxon>Viridiplantae</taxon>
        <taxon>Streptophyta</taxon>
        <taxon>Embryophyta</taxon>
        <taxon>Tracheophyta</taxon>
        <taxon>Spermatophyta</taxon>
        <taxon>Magnoliopsida</taxon>
        <taxon>Ranunculales</taxon>
        <taxon>Circaeasteraceae</taxon>
        <taxon>Kingdonia</taxon>
    </lineage>
</organism>
<dbReference type="PANTHER" id="PTHR10788">
    <property type="entry name" value="TREHALOSE-6-PHOSPHATE SYNTHASE"/>
    <property type="match status" value="1"/>
</dbReference>
<dbReference type="Gene3D" id="3.40.50.2000">
    <property type="entry name" value="Glycogen Phosphorylase B"/>
    <property type="match status" value="1"/>
</dbReference>
<dbReference type="InterPro" id="IPR001830">
    <property type="entry name" value="Glyco_trans_20"/>
</dbReference>
<proteinExistence type="predicted"/>
<dbReference type="InterPro" id="IPR003337">
    <property type="entry name" value="Trehalose_PPase"/>
</dbReference>
<comment type="caution">
    <text evidence="1">The sequence shown here is derived from an EMBL/GenBank/DDBJ whole genome shotgun (WGS) entry which is preliminary data.</text>
</comment>
<dbReference type="InterPro" id="IPR036412">
    <property type="entry name" value="HAD-like_sf"/>
</dbReference>
<sequence length="490" mass="55662">MFLRQCMPCLDIEVVELDPIILNLARDYFSFTEDEQMKIASIHMAMPDSFFCDIIEGMNIVSYEFVACQSSKKGVLILNEFAGAAQSLGAGAIFVNPWTITEVASSIGFALNMSADEREKRHRHNFMHVTTHTAQEWTETSVSELNDMIVEDQLRTRQVTPILPLKVAVERYLLSRNRLLILEFNATLTELVDTPGRICHDQIKDMELKLHPELKEPLRNLSNDPKTTIIILSGYDRSVLDDNFGEYNMWLAAEHGMFLRPTNRDWMTTMPEHLNMDLVDSVKHVFEYFTERIPRSHFKLRETSLVHVADGIQFVREIANATECPARTRTCEHDSNDVISKENVLTTNGNVHDIHGKQATKIDILIIDADSADSSSGMTCPPEDFVAESFLLSVKQSLSEKGLFVINLVSRSPAIKDIVVSRMKAVFSQLFCLQIEEDVNEVLFALPSDNSVKEDNFAEATLKIQQLLKFTEVERIQNILDSTKNISRLK</sequence>
<dbReference type="Pfam" id="PF02358">
    <property type="entry name" value="Trehalose_PPase"/>
    <property type="match status" value="1"/>
</dbReference>